<feature type="compositionally biased region" description="Basic and acidic residues" evidence="1">
    <location>
        <begin position="17"/>
        <end position="36"/>
    </location>
</feature>
<feature type="region of interest" description="Disordered" evidence="1">
    <location>
        <begin position="1"/>
        <end position="48"/>
    </location>
</feature>
<gene>
    <name evidence="2" type="ORF">RUM43_012871</name>
</gene>
<dbReference type="EMBL" id="JAWJWE010000006">
    <property type="protein sequence ID" value="KAK6633127.1"/>
    <property type="molecule type" value="Genomic_DNA"/>
</dbReference>
<evidence type="ECO:0000313" key="3">
    <source>
        <dbReference type="Proteomes" id="UP001372834"/>
    </source>
</evidence>
<dbReference type="Proteomes" id="UP001372834">
    <property type="component" value="Unassembled WGS sequence"/>
</dbReference>
<evidence type="ECO:0000256" key="1">
    <source>
        <dbReference type="SAM" id="MobiDB-lite"/>
    </source>
</evidence>
<protein>
    <submittedName>
        <fullName evidence="2">Uncharacterized protein</fullName>
    </submittedName>
</protein>
<evidence type="ECO:0000313" key="2">
    <source>
        <dbReference type="EMBL" id="KAK6633127.1"/>
    </source>
</evidence>
<reference evidence="2 3" key="1">
    <citation type="submission" date="2023-10" db="EMBL/GenBank/DDBJ databases">
        <title>Genomes of two closely related lineages of the louse Polyplax serrata with different host specificities.</title>
        <authorList>
            <person name="Martinu J."/>
            <person name="Tarabai H."/>
            <person name="Stefka J."/>
            <person name="Hypsa V."/>
        </authorList>
    </citation>
    <scope>NUCLEOTIDE SEQUENCE [LARGE SCALE GENOMIC DNA]</scope>
    <source>
        <strain evidence="2">HR10_N</strain>
    </source>
</reference>
<organism evidence="2 3">
    <name type="scientific">Polyplax serrata</name>
    <name type="common">Common mouse louse</name>
    <dbReference type="NCBI Taxonomy" id="468196"/>
    <lineage>
        <taxon>Eukaryota</taxon>
        <taxon>Metazoa</taxon>
        <taxon>Ecdysozoa</taxon>
        <taxon>Arthropoda</taxon>
        <taxon>Hexapoda</taxon>
        <taxon>Insecta</taxon>
        <taxon>Pterygota</taxon>
        <taxon>Neoptera</taxon>
        <taxon>Paraneoptera</taxon>
        <taxon>Psocodea</taxon>
        <taxon>Troctomorpha</taxon>
        <taxon>Phthiraptera</taxon>
        <taxon>Anoplura</taxon>
        <taxon>Polyplacidae</taxon>
        <taxon>Polyplax</taxon>
    </lineage>
</organism>
<name>A0AAN8P1D7_POLSC</name>
<comment type="caution">
    <text evidence="2">The sequence shown here is derived from an EMBL/GenBank/DDBJ whole genome shotgun (WGS) entry which is preliminary data.</text>
</comment>
<sequence>MGGEMEGASANTQNMQEKGRQEEWMRITRGKQRDRGGGGVGGDDEENGDAKDVVLIGRRGTLIRLSV</sequence>
<dbReference type="AlphaFoldDB" id="A0AAN8P1D7"/>
<accession>A0AAN8P1D7</accession>
<proteinExistence type="predicted"/>